<proteinExistence type="predicted"/>
<comment type="caution">
    <text evidence="2">The sequence shown here is derived from an EMBL/GenBank/DDBJ whole genome shotgun (WGS) entry which is preliminary data.</text>
</comment>
<evidence type="ECO:0000313" key="3">
    <source>
        <dbReference type="Proteomes" id="UP000236343"/>
    </source>
</evidence>
<dbReference type="AlphaFoldDB" id="A0A2G8Y4Z4"/>
<feature type="compositionally biased region" description="Basic and acidic residues" evidence="1">
    <location>
        <begin position="113"/>
        <end position="131"/>
    </location>
</feature>
<gene>
    <name evidence="2" type="ORF">TGCOUG_267000</name>
</gene>
<feature type="compositionally biased region" description="Basic residues" evidence="1">
    <location>
        <begin position="101"/>
        <end position="112"/>
    </location>
</feature>
<feature type="compositionally biased region" description="Basic and acidic residues" evidence="1">
    <location>
        <begin position="144"/>
        <end position="181"/>
    </location>
</feature>
<feature type="region of interest" description="Disordered" evidence="1">
    <location>
        <begin position="39"/>
        <end position="234"/>
    </location>
</feature>
<name>A0A2G8Y4Z4_TOXGO</name>
<protein>
    <submittedName>
        <fullName evidence="2">Uncharacterized protein</fullName>
    </submittedName>
</protein>
<dbReference type="Proteomes" id="UP000236343">
    <property type="component" value="Unassembled WGS sequence"/>
</dbReference>
<evidence type="ECO:0000256" key="1">
    <source>
        <dbReference type="SAM" id="MobiDB-lite"/>
    </source>
</evidence>
<feature type="compositionally biased region" description="Basic and acidic residues" evidence="1">
    <location>
        <begin position="54"/>
        <end position="84"/>
    </location>
</feature>
<feature type="compositionally biased region" description="Basic and acidic residues" evidence="1">
    <location>
        <begin position="196"/>
        <end position="233"/>
    </location>
</feature>
<feature type="compositionally biased region" description="Basic residues" evidence="1">
    <location>
        <begin position="182"/>
        <end position="191"/>
    </location>
</feature>
<dbReference type="VEuPathDB" id="ToxoDB:TGCOUG_267000"/>
<reference evidence="2 3" key="1">
    <citation type="journal article" date="2016" name="Nat. Commun.">
        <title>Local admixture of amplified and diversified secreted pathogenesis determinants shapes mosaic Toxoplasma gondii genomes.</title>
        <authorList>
            <person name="Lorenzi H."/>
            <person name="Khan A."/>
            <person name="Behnke M.S."/>
            <person name="Namasivayam S."/>
            <person name="Swapna L.S."/>
            <person name="Hadjithomas M."/>
            <person name="Karamycheva S."/>
            <person name="Pinney D."/>
            <person name="Brunk B.P."/>
            <person name="Ajioka J.W."/>
            <person name="Ajzenberg D."/>
            <person name="Boothroyd J.C."/>
            <person name="Boyle J.P."/>
            <person name="Darde M.L."/>
            <person name="Diaz-Miranda M.A."/>
            <person name="Dubey J.P."/>
            <person name="Fritz H.M."/>
            <person name="Gennari S.M."/>
            <person name="Gregory B.D."/>
            <person name="Kim K."/>
            <person name="Saeij J.P."/>
            <person name="Su C."/>
            <person name="White M.W."/>
            <person name="Zhu X.Q."/>
            <person name="Howe D.K."/>
            <person name="Rosenthal B.M."/>
            <person name="Grigg M.E."/>
            <person name="Parkinson J."/>
            <person name="Liu L."/>
            <person name="Kissinger J.C."/>
            <person name="Roos D.S."/>
            <person name="Sibley L.D."/>
        </authorList>
    </citation>
    <scope>NUCLEOTIDE SEQUENCE [LARGE SCALE GENOMIC DNA]</scope>
    <source>
        <strain evidence="2 3">COUG</strain>
    </source>
</reference>
<feature type="compositionally biased region" description="Low complexity" evidence="1">
    <location>
        <begin position="39"/>
        <end position="48"/>
    </location>
</feature>
<organism evidence="2 3">
    <name type="scientific">Toxoplasma gondii COUG</name>
    <dbReference type="NCBI Taxonomy" id="1074873"/>
    <lineage>
        <taxon>Eukaryota</taxon>
        <taxon>Sar</taxon>
        <taxon>Alveolata</taxon>
        <taxon>Apicomplexa</taxon>
        <taxon>Conoidasida</taxon>
        <taxon>Coccidia</taxon>
        <taxon>Eucoccidiorida</taxon>
        <taxon>Eimeriorina</taxon>
        <taxon>Sarcocystidae</taxon>
        <taxon>Toxoplasma</taxon>
    </lineage>
</organism>
<sequence length="273" mass="30400">MDLKSGLCLQVGESVSSPPLCTRHPSASARLSWRANSFSAEGASGEAAIPCSPEDGRVERVRAHRRGGDKEPEKMAGARSEKTRRGLWSLCRLLKQERGVGKKRKKRKKREKRNGDDGGSRSSGGDREDTAGKWSPATTHRGRAGREAKEGGRANVERSMREDETEAREPWRRDGEREGHRARASRRHRPRCGGQENRKVLKCSDGREEPKGKEDKRETRQARRFRGNEERRGAKNAFLLVAERRAAGSVSLFGCSDASSAARILGSEYPRGR</sequence>
<dbReference type="EMBL" id="AGQR02001317">
    <property type="protein sequence ID" value="PIM02079.1"/>
    <property type="molecule type" value="Genomic_DNA"/>
</dbReference>
<accession>A0A2G8Y4Z4</accession>
<evidence type="ECO:0000313" key="2">
    <source>
        <dbReference type="EMBL" id="PIM02079.1"/>
    </source>
</evidence>